<feature type="active site" description="Charge relay system" evidence="10">
    <location>
        <position position="369"/>
    </location>
</feature>
<keyword evidence="6" id="KW-0443">Lipid metabolism</keyword>
<keyword evidence="8" id="KW-0458">Lysosome</keyword>
<dbReference type="Pfam" id="PF04083">
    <property type="entry name" value="Abhydro_lipase"/>
    <property type="match status" value="1"/>
</dbReference>
<keyword evidence="5 9" id="KW-0442">Lipid degradation</keyword>
<comment type="subcellular location">
    <subcellularLocation>
        <location evidence="1">Lysosome lumen</location>
    </subcellularLocation>
</comment>
<evidence type="ECO:0000256" key="2">
    <source>
        <dbReference type="ARBA" id="ARBA00010701"/>
    </source>
</evidence>
<protein>
    <recommendedName>
        <fullName evidence="9">Lipase</fullName>
    </recommendedName>
</protein>
<dbReference type="InterPro" id="IPR006693">
    <property type="entry name" value="AB_hydrolase_lipase"/>
</dbReference>
<feature type="signal peptide" evidence="11">
    <location>
        <begin position="1"/>
        <end position="17"/>
    </location>
</feature>
<evidence type="ECO:0000256" key="9">
    <source>
        <dbReference type="PIRNR" id="PIRNR000862"/>
    </source>
</evidence>
<evidence type="ECO:0000256" key="7">
    <source>
        <dbReference type="ARBA" id="ARBA00023180"/>
    </source>
</evidence>
<dbReference type="InterPro" id="IPR029058">
    <property type="entry name" value="AB_hydrolase_fold"/>
</dbReference>
<dbReference type="Proteomes" id="UP000038045">
    <property type="component" value="Unplaced"/>
</dbReference>
<evidence type="ECO:0000256" key="1">
    <source>
        <dbReference type="ARBA" id="ARBA00004227"/>
    </source>
</evidence>
<feature type="chain" id="PRO_5005892717" description="Lipase" evidence="11">
    <location>
        <begin position="18"/>
        <end position="394"/>
    </location>
</feature>
<keyword evidence="3 11" id="KW-0732">Signal</keyword>
<feature type="active site" description="Nucleophile" evidence="10">
    <location>
        <position position="163"/>
    </location>
</feature>
<sequence>MKHVLFLIYFFVSPCFSTEDPEVKMTPVEMIEYWGYEGQNIEVITEDGYILHMHRIPQGKNMEKNIKRPVVFMQHGLLSASTDFISNLPNQSAGFIFADAGFDVYLGNVRGNDYSTGHVTLDTNSREYWAFSWDEMVKYDLDAMINKALNISGQDHLYYIGHSQGTLIMLSKLAIDPTIKNRVKQFHALAPVGTVAHIQGALEFFATFLYPDANLIEEILGYKNFLPNNWLIQLANKAVCEDKYTDELCENILFLICGPNTHQINATRMQVYLGHSPADTSIQNMVHWMQMVHTGKQEMFDYRTEAENIKHYGQPTPPEYDITNINGDTYLYWGDIDWLADPTDIKMHLLSNLNPAILKGNYNYTDFNHIDFTWGLRAASEVYNVVLSNIMADL</sequence>
<dbReference type="WBParaSite" id="PTRK_0001737700.1">
    <property type="protein sequence ID" value="PTRK_0001737700.1"/>
    <property type="gene ID" value="PTRK_0001737700"/>
</dbReference>
<dbReference type="STRING" id="131310.A0A0N5A640"/>
<feature type="domain" description="Partial AB-hydrolase lipase" evidence="12">
    <location>
        <begin position="29"/>
        <end position="88"/>
    </location>
</feature>
<dbReference type="GO" id="GO:0016788">
    <property type="term" value="F:hydrolase activity, acting on ester bonds"/>
    <property type="evidence" value="ECO:0007669"/>
    <property type="project" value="InterPro"/>
</dbReference>
<name>A0A0N5A640_PARTI</name>
<dbReference type="GO" id="GO:0016042">
    <property type="term" value="P:lipid catabolic process"/>
    <property type="evidence" value="ECO:0007669"/>
    <property type="project" value="UniProtKB-KW"/>
</dbReference>
<evidence type="ECO:0000256" key="3">
    <source>
        <dbReference type="ARBA" id="ARBA00022729"/>
    </source>
</evidence>
<feature type="active site" description="Charge relay system" evidence="10">
    <location>
        <position position="337"/>
    </location>
</feature>
<evidence type="ECO:0000256" key="4">
    <source>
        <dbReference type="ARBA" id="ARBA00022801"/>
    </source>
</evidence>
<dbReference type="SUPFAM" id="SSF53474">
    <property type="entry name" value="alpha/beta-Hydrolases"/>
    <property type="match status" value="1"/>
</dbReference>
<evidence type="ECO:0000256" key="8">
    <source>
        <dbReference type="ARBA" id="ARBA00023228"/>
    </source>
</evidence>
<evidence type="ECO:0000256" key="6">
    <source>
        <dbReference type="ARBA" id="ARBA00023098"/>
    </source>
</evidence>
<dbReference type="InterPro" id="IPR025483">
    <property type="entry name" value="Lipase_euk"/>
</dbReference>
<evidence type="ECO:0000256" key="11">
    <source>
        <dbReference type="SAM" id="SignalP"/>
    </source>
</evidence>
<dbReference type="Gene3D" id="3.40.50.1820">
    <property type="entry name" value="alpha/beta hydrolase"/>
    <property type="match status" value="1"/>
</dbReference>
<keyword evidence="4 9" id="KW-0378">Hydrolase</keyword>
<organism evidence="13 14">
    <name type="scientific">Parastrongyloides trichosuri</name>
    <name type="common">Possum-specific nematode worm</name>
    <dbReference type="NCBI Taxonomy" id="131310"/>
    <lineage>
        <taxon>Eukaryota</taxon>
        <taxon>Metazoa</taxon>
        <taxon>Ecdysozoa</taxon>
        <taxon>Nematoda</taxon>
        <taxon>Chromadorea</taxon>
        <taxon>Rhabditida</taxon>
        <taxon>Tylenchina</taxon>
        <taxon>Panagrolaimomorpha</taxon>
        <taxon>Strongyloidoidea</taxon>
        <taxon>Strongyloididae</taxon>
        <taxon>Parastrongyloides</taxon>
    </lineage>
</organism>
<dbReference type="PANTHER" id="PTHR11005">
    <property type="entry name" value="LYSOSOMAL ACID LIPASE-RELATED"/>
    <property type="match status" value="1"/>
</dbReference>
<keyword evidence="7" id="KW-0325">Glycoprotein</keyword>
<comment type="similarity">
    <text evidence="2 9">Belongs to the AB hydrolase superfamily. Lipase family.</text>
</comment>
<evidence type="ECO:0000256" key="10">
    <source>
        <dbReference type="PIRSR" id="PIRSR000862-1"/>
    </source>
</evidence>
<reference evidence="14" key="1">
    <citation type="submission" date="2017-02" db="UniProtKB">
        <authorList>
            <consortium name="WormBaseParasite"/>
        </authorList>
    </citation>
    <scope>IDENTIFICATION</scope>
</reference>
<evidence type="ECO:0000256" key="5">
    <source>
        <dbReference type="ARBA" id="ARBA00022963"/>
    </source>
</evidence>
<proteinExistence type="inferred from homology"/>
<evidence type="ECO:0000313" key="13">
    <source>
        <dbReference type="Proteomes" id="UP000038045"/>
    </source>
</evidence>
<dbReference type="FunFam" id="3.40.50.1820:FF:000021">
    <property type="entry name" value="Lipase"/>
    <property type="match status" value="1"/>
</dbReference>
<dbReference type="GO" id="GO:0043202">
    <property type="term" value="C:lysosomal lumen"/>
    <property type="evidence" value="ECO:0007669"/>
    <property type="project" value="UniProtKB-SubCell"/>
</dbReference>
<dbReference type="AlphaFoldDB" id="A0A0N5A640"/>
<dbReference type="PIRSF" id="PIRSF000862">
    <property type="entry name" value="Steryl_ester_lip"/>
    <property type="match status" value="1"/>
</dbReference>
<evidence type="ECO:0000313" key="14">
    <source>
        <dbReference type="WBParaSite" id="PTRK_0001737700.1"/>
    </source>
</evidence>
<accession>A0A0N5A640</accession>
<evidence type="ECO:0000259" key="12">
    <source>
        <dbReference type="Pfam" id="PF04083"/>
    </source>
</evidence>
<keyword evidence="13" id="KW-1185">Reference proteome</keyword>